<name>A0A1I5YWF7_9BACT</name>
<proteinExistence type="predicted"/>
<accession>A0A1I5YWF7</accession>
<dbReference type="STRING" id="1079859.SAMN04515674_12210"/>
<sequence>MKTRFLTFSLLLLALGTFAQQSSHVYLSGTRFTYPLIEKWIAEYSKTYPNANIRLLTKTNDSVNVTIIAHYPEKSILDENKDLVTVSRFALLPVASEKNLLAQKTLKKGIKKEDLQKVFFEDAEDDLEQDKSQAHFQVYTRASKVCSSITFAKYFGNDADNIVGKGISGDDKHLLDAIRRDSLGITYNNLGFIYDLQTRSPLKGFSVIPIDLNSNGKLDKDEQIYENLDLLVSYLEKNPSAKSIPTEKVFFITPKNSNNQELKRFTAWVQREGQAFSNKLGFISLGEVSDNKSAYLNIKSSSEPNK</sequence>
<keyword evidence="1" id="KW-0732">Signal</keyword>
<dbReference type="EMBL" id="FOXH01000022">
    <property type="protein sequence ID" value="SFQ48345.1"/>
    <property type="molecule type" value="Genomic_DNA"/>
</dbReference>
<organism evidence="2 3">
    <name type="scientific">Pseudarcicella hirudinis</name>
    <dbReference type="NCBI Taxonomy" id="1079859"/>
    <lineage>
        <taxon>Bacteria</taxon>
        <taxon>Pseudomonadati</taxon>
        <taxon>Bacteroidota</taxon>
        <taxon>Cytophagia</taxon>
        <taxon>Cytophagales</taxon>
        <taxon>Flectobacillaceae</taxon>
        <taxon>Pseudarcicella</taxon>
    </lineage>
</organism>
<dbReference type="Proteomes" id="UP000199306">
    <property type="component" value="Unassembled WGS sequence"/>
</dbReference>
<feature type="chain" id="PRO_5011630654" evidence="1">
    <location>
        <begin position="20"/>
        <end position="306"/>
    </location>
</feature>
<gene>
    <name evidence="2" type="ORF">SAMN04515674_12210</name>
</gene>
<dbReference type="SUPFAM" id="SSF53850">
    <property type="entry name" value="Periplasmic binding protein-like II"/>
    <property type="match status" value="1"/>
</dbReference>
<reference evidence="2 3" key="1">
    <citation type="submission" date="2016-10" db="EMBL/GenBank/DDBJ databases">
        <authorList>
            <person name="de Groot N.N."/>
        </authorList>
    </citation>
    <scope>NUCLEOTIDE SEQUENCE [LARGE SCALE GENOMIC DNA]</scope>
    <source>
        <strain evidence="3">E92,LMG 26720,CCM 7988</strain>
    </source>
</reference>
<dbReference type="AlphaFoldDB" id="A0A1I5YWF7"/>
<feature type="signal peptide" evidence="1">
    <location>
        <begin position="1"/>
        <end position="19"/>
    </location>
</feature>
<keyword evidence="3" id="KW-1185">Reference proteome</keyword>
<evidence type="ECO:0000313" key="2">
    <source>
        <dbReference type="EMBL" id="SFQ48345.1"/>
    </source>
</evidence>
<dbReference type="RefSeq" id="WP_092019712.1">
    <property type="nucleotide sequence ID" value="NZ_FOXH01000022.1"/>
</dbReference>
<evidence type="ECO:0000256" key="1">
    <source>
        <dbReference type="SAM" id="SignalP"/>
    </source>
</evidence>
<protein>
    <submittedName>
        <fullName evidence="2">ABC-type phosphate transport system, substrate-binding protein</fullName>
    </submittedName>
</protein>
<evidence type="ECO:0000313" key="3">
    <source>
        <dbReference type="Proteomes" id="UP000199306"/>
    </source>
</evidence>
<dbReference type="OrthoDB" id="1082996at2"/>
<dbReference type="Gene3D" id="3.40.190.10">
    <property type="entry name" value="Periplasmic binding protein-like II"/>
    <property type="match status" value="2"/>
</dbReference>